<dbReference type="InterPro" id="IPR044946">
    <property type="entry name" value="Restrct_endonuc_typeI_TRD_sf"/>
</dbReference>
<protein>
    <recommendedName>
        <fullName evidence="4">Type I restriction modification DNA specificity domain-containing protein</fullName>
    </recommendedName>
</protein>
<gene>
    <name evidence="5" type="ORF">CBP36_01740</name>
</gene>
<dbReference type="InterPro" id="IPR000055">
    <property type="entry name" value="Restrct_endonuc_typeI_TRD"/>
</dbReference>
<evidence type="ECO:0000313" key="5">
    <source>
        <dbReference type="EMBL" id="ART57749.1"/>
    </source>
</evidence>
<name>A0A240U9M9_9BURK</name>
<dbReference type="Gene3D" id="3.90.220.20">
    <property type="entry name" value="DNA methylase specificity domains"/>
    <property type="match status" value="2"/>
</dbReference>
<evidence type="ECO:0000256" key="3">
    <source>
        <dbReference type="ARBA" id="ARBA00023125"/>
    </source>
</evidence>
<dbReference type="InterPro" id="IPR051212">
    <property type="entry name" value="Type-I_RE_S_subunit"/>
</dbReference>
<dbReference type="EMBL" id="CP021366">
    <property type="protein sequence ID" value="ART57749.1"/>
    <property type="molecule type" value="Genomic_DNA"/>
</dbReference>
<evidence type="ECO:0000259" key="4">
    <source>
        <dbReference type="Pfam" id="PF01420"/>
    </source>
</evidence>
<dbReference type="KEGG" id="acip:CBP36_01740"/>
<dbReference type="Proteomes" id="UP000194440">
    <property type="component" value="Chromosome"/>
</dbReference>
<dbReference type="PANTHER" id="PTHR43140:SF1">
    <property type="entry name" value="TYPE I RESTRICTION ENZYME ECOKI SPECIFICITY SUBUNIT"/>
    <property type="match status" value="1"/>
</dbReference>
<dbReference type="PANTHER" id="PTHR43140">
    <property type="entry name" value="TYPE-1 RESTRICTION ENZYME ECOKI SPECIFICITY PROTEIN"/>
    <property type="match status" value="1"/>
</dbReference>
<dbReference type="Pfam" id="PF01420">
    <property type="entry name" value="Methylase_S"/>
    <property type="match status" value="1"/>
</dbReference>
<evidence type="ECO:0000313" key="6">
    <source>
        <dbReference type="Proteomes" id="UP000194440"/>
    </source>
</evidence>
<evidence type="ECO:0000256" key="2">
    <source>
        <dbReference type="ARBA" id="ARBA00022747"/>
    </source>
</evidence>
<dbReference type="GO" id="GO:0009307">
    <property type="term" value="P:DNA restriction-modification system"/>
    <property type="evidence" value="ECO:0007669"/>
    <property type="project" value="UniProtKB-KW"/>
</dbReference>
<dbReference type="AlphaFoldDB" id="A0A240U9M9"/>
<dbReference type="KEGG" id="acis:CBP35_17200"/>
<keyword evidence="2" id="KW-0680">Restriction system</keyword>
<feature type="domain" description="Type I restriction modification DNA specificity" evidence="4">
    <location>
        <begin position="50"/>
        <end position="189"/>
    </location>
</feature>
<reference evidence="5" key="1">
    <citation type="submission" date="2017-05" db="EMBL/GenBank/DDBJ databases">
        <title>Polyphasic characterization of four soil-derived phenanthrene-degrading Acidovorax strains and proposal of Acidovorax phenanthrenivorans sp. nov.</title>
        <authorList>
            <person name="Singleton D."/>
            <person name="Lee J."/>
            <person name="Dickey A.N."/>
            <person name="Stroud A."/>
            <person name="Scholl E.H."/>
            <person name="Wright F.A."/>
            <person name="Aitken M.D."/>
        </authorList>
    </citation>
    <scope>NUCLEOTIDE SEQUENCE</scope>
    <source>
        <strain evidence="5">P4</strain>
    </source>
</reference>
<proteinExistence type="inferred from homology"/>
<dbReference type="CDD" id="cd17261">
    <property type="entry name" value="RMtype1_S_EcoKI-TRD2-CR2_like"/>
    <property type="match status" value="1"/>
</dbReference>
<dbReference type="CDD" id="cd17256">
    <property type="entry name" value="RMtype1_S_EcoJA65PI-TRD1-CR1_like"/>
    <property type="match status" value="1"/>
</dbReference>
<dbReference type="SUPFAM" id="SSF116734">
    <property type="entry name" value="DNA methylase specificity domain"/>
    <property type="match status" value="2"/>
</dbReference>
<dbReference type="GO" id="GO:0003677">
    <property type="term" value="F:DNA binding"/>
    <property type="evidence" value="ECO:0007669"/>
    <property type="project" value="UniProtKB-KW"/>
</dbReference>
<keyword evidence="6" id="KW-1185">Reference proteome</keyword>
<accession>A0A240U9M9</accession>
<dbReference type="Gene3D" id="1.10.287.1120">
    <property type="entry name" value="Bipartite methylase S protein"/>
    <property type="match status" value="1"/>
</dbReference>
<organism evidence="5 6">
    <name type="scientific">Acidovorax carolinensis</name>
    <dbReference type="NCBI Taxonomy" id="553814"/>
    <lineage>
        <taxon>Bacteria</taxon>
        <taxon>Pseudomonadati</taxon>
        <taxon>Pseudomonadota</taxon>
        <taxon>Betaproteobacteria</taxon>
        <taxon>Burkholderiales</taxon>
        <taxon>Comamonadaceae</taxon>
        <taxon>Acidovorax</taxon>
    </lineage>
</organism>
<comment type="similarity">
    <text evidence="1">Belongs to the type-I restriction system S methylase family.</text>
</comment>
<dbReference type="REBASE" id="202817">
    <property type="entry name" value="S.AspP4ORF1735P"/>
</dbReference>
<sequence length="465" mass="50495">MSFPRYPEYKDSGVAWLGEVPSHWTICGTGHRLQSPPCYGVLVPDFDPDGVPMLKIMDLANGTPDRSALATISERLSDEFQRTIVRRGDVVLSVVGTIGTALVIPEALDGINLSRALARLLPNVDLLPQWLVWVFSSDNFTRFVDLVCVGSAQRVLNMDDLRSFRAPFPPIEEQTAIATFLDRETAKIDALVAEQEKLIALLQEKRQAVISHAVTKGLDPNVPMKDSGVEWLGEVPGHWEVCALRRVIAAIEQGWSPECYAREAEEQEWGVLKAGCLNGGNFRPSENKALPPELPPEEAYEVRVGDVLMSRASGSPELVGSTALVKATRERLMLSDKIFRLKLKEFVNAAFFVAALNSRPLRIQIENALSGGNGMANNLPQSSLLTFAMAVPPLAEQATITVFLEQETAKLDTLTAEARSAITLLQERRTALISAAVTGQIDVRGLAGSANAPDSVAASAYPASA</sequence>
<evidence type="ECO:0000256" key="1">
    <source>
        <dbReference type="ARBA" id="ARBA00010923"/>
    </source>
</evidence>
<keyword evidence="3" id="KW-0238">DNA-binding</keyword>